<dbReference type="InterPro" id="IPR008271">
    <property type="entry name" value="Ser/Thr_kinase_AS"/>
</dbReference>
<keyword evidence="7 11" id="KW-0067">ATP-binding</keyword>
<dbReference type="FunFam" id="1.10.510.10:FF:000203">
    <property type="entry name" value="Cyclin-dependent kinase 9"/>
    <property type="match status" value="1"/>
</dbReference>
<accession>A0AA85JA24</accession>
<dbReference type="AlphaFoldDB" id="A0AA85JA24"/>
<dbReference type="PANTHER" id="PTHR24056">
    <property type="entry name" value="CELL DIVISION PROTEIN KINASE"/>
    <property type="match status" value="1"/>
</dbReference>
<keyword evidence="5 11" id="KW-0547">Nucleotide-binding</keyword>
<comment type="catalytic activity">
    <reaction evidence="9">
        <text>L-threonyl-[protein] + ATP = O-phospho-L-threonyl-[protein] + ADP + H(+)</text>
        <dbReference type="Rhea" id="RHEA:46608"/>
        <dbReference type="Rhea" id="RHEA-COMP:11060"/>
        <dbReference type="Rhea" id="RHEA-COMP:11605"/>
        <dbReference type="ChEBI" id="CHEBI:15378"/>
        <dbReference type="ChEBI" id="CHEBI:30013"/>
        <dbReference type="ChEBI" id="CHEBI:30616"/>
        <dbReference type="ChEBI" id="CHEBI:61977"/>
        <dbReference type="ChEBI" id="CHEBI:456216"/>
        <dbReference type="EC" id="2.7.11.22"/>
    </reaction>
</comment>
<dbReference type="GO" id="GO:0008353">
    <property type="term" value="F:RNA polymerase II CTD heptapeptide repeat kinase activity"/>
    <property type="evidence" value="ECO:0007669"/>
    <property type="project" value="TreeGrafter"/>
</dbReference>
<dbReference type="PROSITE" id="PS00108">
    <property type="entry name" value="PROTEIN_KINASE_ST"/>
    <property type="match status" value="1"/>
</dbReference>
<dbReference type="Proteomes" id="UP000050795">
    <property type="component" value="Unassembled WGS sequence"/>
</dbReference>
<feature type="domain" description="Protein kinase" evidence="13">
    <location>
        <begin position="67"/>
        <end position="362"/>
    </location>
</feature>
<protein>
    <recommendedName>
        <fullName evidence="13">Protein kinase domain-containing protein</fullName>
    </recommendedName>
</protein>
<keyword evidence="6" id="KW-0418">Kinase</keyword>
<dbReference type="Gene3D" id="3.30.200.20">
    <property type="entry name" value="Phosphorylase Kinase, domain 1"/>
    <property type="match status" value="1"/>
</dbReference>
<evidence type="ECO:0000259" key="13">
    <source>
        <dbReference type="PROSITE" id="PS50011"/>
    </source>
</evidence>
<evidence type="ECO:0000256" key="1">
    <source>
        <dbReference type="ARBA" id="ARBA00004123"/>
    </source>
</evidence>
<sequence length="446" mass="51292">MVNFPARKNDIGYWLQNCVYQSPWEVPMDDCELDILQKELEADYSDALKYVDRELEKKTTTISVDDYERIQKIGQGTFGEVFKVRHKVTKQLYALKRLKIEQETEGFPVTALREIKILSSLSHENIVRLRGVCHKRVLYINYRYEFYLLFDICEHDLAGLLAQAIELSLPVKKSIMQQLLTGLSFLHRNHVLHRDLKSSNILIDREGVLKIADFGLARLMFRSIRPDRPSRYTGRVVTLWYRPPEILLNDRFYGRAVDIWGAGCIMAELWTTCPILQGENELLQLNLIIQLCGSITPEVWPSVQNLETYQKIKLPKEIKRHLKEKLSPQISCFSAVDLIDKLLVLDPTKRLTAEQALSHNFFREDPPPGDLSCLSKNGGSFLEYLGRCNLPIQRGMANNFRNPANPNFVSRHGPGGGPNQQIIAQPYRYCGLPADQDSSNINDRIF</sequence>
<evidence type="ECO:0000313" key="15">
    <source>
        <dbReference type="WBParaSite" id="TREG1_14060.1"/>
    </source>
</evidence>
<keyword evidence="8" id="KW-0539">Nucleus</keyword>
<name>A0AA85JA24_TRIRE</name>
<evidence type="ECO:0000256" key="9">
    <source>
        <dbReference type="ARBA" id="ARBA00047811"/>
    </source>
</evidence>
<evidence type="ECO:0000256" key="12">
    <source>
        <dbReference type="RuleBase" id="RU000304"/>
    </source>
</evidence>
<dbReference type="InterPro" id="IPR011009">
    <property type="entry name" value="Kinase-like_dom_sf"/>
</dbReference>
<dbReference type="FunFam" id="3.30.200.20:FF:000124">
    <property type="entry name" value="Cyclin-dependent kinase 4"/>
    <property type="match status" value="1"/>
</dbReference>
<dbReference type="InterPro" id="IPR017441">
    <property type="entry name" value="Protein_kinase_ATP_BS"/>
</dbReference>
<keyword evidence="4" id="KW-0808">Transferase</keyword>
<organism evidence="14 15">
    <name type="scientific">Trichobilharzia regenti</name>
    <name type="common">Nasal bird schistosome</name>
    <dbReference type="NCBI Taxonomy" id="157069"/>
    <lineage>
        <taxon>Eukaryota</taxon>
        <taxon>Metazoa</taxon>
        <taxon>Spiralia</taxon>
        <taxon>Lophotrochozoa</taxon>
        <taxon>Platyhelminthes</taxon>
        <taxon>Trematoda</taxon>
        <taxon>Digenea</taxon>
        <taxon>Strigeidida</taxon>
        <taxon>Schistosomatoidea</taxon>
        <taxon>Schistosomatidae</taxon>
        <taxon>Trichobilharzia</taxon>
    </lineage>
</organism>
<evidence type="ECO:0000256" key="7">
    <source>
        <dbReference type="ARBA" id="ARBA00022840"/>
    </source>
</evidence>
<comment type="similarity">
    <text evidence="2">Belongs to the protein kinase superfamily. CMGC Ser/Thr protein kinase family. CDC2/CDKX subfamily.</text>
</comment>
<dbReference type="GO" id="GO:0005524">
    <property type="term" value="F:ATP binding"/>
    <property type="evidence" value="ECO:0007669"/>
    <property type="project" value="UniProtKB-UniRule"/>
</dbReference>
<dbReference type="Pfam" id="PF00069">
    <property type="entry name" value="Pkinase"/>
    <property type="match status" value="1"/>
</dbReference>
<keyword evidence="14" id="KW-1185">Reference proteome</keyword>
<dbReference type="PROSITE" id="PS50011">
    <property type="entry name" value="PROTEIN_KINASE_DOM"/>
    <property type="match status" value="1"/>
</dbReference>
<dbReference type="PANTHER" id="PTHR24056:SF233">
    <property type="entry name" value="CYCLIN-DEPENDENT KINASE 9"/>
    <property type="match status" value="1"/>
</dbReference>
<reference evidence="14" key="1">
    <citation type="submission" date="2022-06" db="EMBL/GenBank/DDBJ databases">
        <authorList>
            <person name="Berger JAMES D."/>
            <person name="Berger JAMES D."/>
        </authorList>
    </citation>
    <scope>NUCLEOTIDE SEQUENCE [LARGE SCALE GENOMIC DNA]</scope>
</reference>
<dbReference type="PROSITE" id="PS00107">
    <property type="entry name" value="PROTEIN_KINASE_ATP"/>
    <property type="match status" value="1"/>
</dbReference>
<evidence type="ECO:0000256" key="2">
    <source>
        <dbReference type="ARBA" id="ARBA00006485"/>
    </source>
</evidence>
<keyword evidence="3 12" id="KW-0723">Serine/threonine-protein kinase</keyword>
<reference evidence="15" key="2">
    <citation type="submission" date="2023-11" db="UniProtKB">
        <authorList>
            <consortium name="WormBaseParasite"/>
        </authorList>
    </citation>
    <scope>IDENTIFICATION</scope>
</reference>
<comment type="subcellular location">
    <subcellularLocation>
        <location evidence="1">Nucleus</location>
    </subcellularLocation>
</comment>
<feature type="binding site" evidence="11">
    <location>
        <position position="96"/>
    </location>
    <ligand>
        <name>ATP</name>
        <dbReference type="ChEBI" id="CHEBI:30616"/>
    </ligand>
</feature>
<evidence type="ECO:0000256" key="3">
    <source>
        <dbReference type="ARBA" id="ARBA00022527"/>
    </source>
</evidence>
<evidence type="ECO:0000313" key="14">
    <source>
        <dbReference type="Proteomes" id="UP000050795"/>
    </source>
</evidence>
<evidence type="ECO:0000256" key="4">
    <source>
        <dbReference type="ARBA" id="ARBA00022679"/>
    </source>
</evidence>
<evidence type="ECO:0000256" key="5">
    <source>
        <dbReference type="ARBA" id="ARBA00022741"/>
    </source>
</evidence>
<evidence type="ECO:0000256" key="11">
    <source>
        <dbReference type="PROSITE-ProRule" id="PRU10141"/>
    </source>
</evidence>
<dbReference type="InterPro" id="IPR000719">
    <property type="entry name" value="Prot_kinase_dom"/>
</dbReference>
<dbReference type="GO" id="GO:0005634">
    <property type="term" value="C:nucleus"/>
    <property type="evidence" value="ECO:0007669"/>
    <property type="project" value="UniProtKB-SubCell"/>
</dbReference>
<dbReference type="SMART" id="SM00220">
    <property type="entry name" value="S_TKc"/>
    <property type="match status" value="1"/>
</dbReference>
<proteinExistence type="inferred from homology"/>
<comment type="catalytic activity">
    <reaction evidence="10">
        <text>L-seryl-[protein] + ATP = O-phospho-L-seryl-[protein] + ADP + H(+)</text>
        <dbReference type="Rhea" id="RHEA:17989"/>
        <dbReference type="Rhea" id="RHEA-COMP:9863"/>
        <dbReference type="Rhea" id="RHEA-COMP:11604"/>
        <dbReference type="ChEBI" id="CHEBI:15378"/>
        <dbReference type="ChEBI" id="CHEBI:29999"/>
        <dbReference type="ChEBI" id="CHEBI:30616"/>
        <dbReference type="ChEBI" id="CHEBI:83421"/>
        <dbReference type="ChEBI" id="CHEBI:456216"/>
        <dbReference type="EC" id="2.7.11.22"/>
    </reaction>
</comment>
<dbReference type="GO" id="GO:0004693">
    <property type="term" value="F:cyclin-dependent protein serine/threonine kinase activity"/>
    <property type="evidence" value="ECO:0007669"/>
    <property type="project" value="UniProtKB-EC"/>
</dbReference>
<dbReference type="WBParaSite" id="TREG1_14060.1">
    <property type="protein sequence ID" value="TREG1_14060.1"/>
    <property type="gene ID" value="TREG1_14060"/>
</dbReference>
<dbReference type="InterPro" id="IPR050108">
    <property type="entry name" value="CDK"/>
</dbReference>
<dbReference type="SUPFAM" id="SSF56112">
    <property type="entry name" value="Protein kinase-like (PK-like)"/>
    <property type="match status" value="1"/>
</dbReference>
<dbReference type="Gene3D" id="1.10.510.10">
    <property type="entry name" value="Transferase(Phosphotransferase) domain 1"/>
    <property type="match status" value="1"/>
</dbReference>
<evidence type="ECO:0000256" key="8">
    <source>
        <dbReference type="ARBA" id="ARBA00023242"/>
    </source>
</evidence>
<evidence type="ECO:0000256" key="10">
    <source>
        <dbReference type="ARBA" id="ARBA00048367"/>
    </source>
</evidence>
<evidence type="ECO:0000256" key="6">
    <source>
        <dbReference type="ARBA" id="ARBA00022777"/>
    </source>
</evidence>